<dbReference type="PANTHER" id="PTHR11289">
    <property type="entry name" value="BREAST CANCER TYPE 2 SUSCEPTIBILITY PROTEIN BRCA2"/>
    <property type="match status" value="1"/>
</dbReference>
<dbReference type="Pfam" id="PF09121">
    <property type="entry name" value="Tower"/>
    <property type="match status" value="1"/>
</dbReference>
<reference evidence="9" key="1">
    <citation type="journal article" date="2006" name="Science">
        <title>Ancient noncoding elements conserved in the human genome.</title>
        <authorList>
            <person name="Venkatesh B."/>
            <person name="Kirkness E.F."/>
            <person name="Loh Y.H."/>
            <person name="Halpern A.L."/>
            <person name="Lee A.P."/>
            <person name="Johnson J."/>
            <person name="Dandona N."/>
            <person name="Viswanathan L.D."/>
            <person name="Tay A."/>
            <person name="Venter J.C."/>
            <person name="Strausberg R.L."/>
            <person name="Brenner S."/>
        </authorList>
    </citation>
    <scope>NUCLEOTIDE SEQUENCE [LARGE SCALE GENOMIC DNA]</scope>
</reference>
<dbReference type="Pfam" id="PF09104">
    <property type="entry name" value="BRCA-2_OB3"/>
    <property type="match status" value="1"/>
</dbReference>
<keyword evidence="9" id="KW-1185">Reference proteome</keyword>
<dbReference type="SMART" id="SM01341">
    <property type="entry name" value="Tower"/>
    <property type="match status" value="1"/>
</dbReference>
<accession>A0A4W3K637</accession>
<dbReference type="Pfam" id="PF21318">
    <property type="entry name" value="BRCA2DBD_OB2"/>
    <property type="match status" value="1"/>
</dbReference>
<dbReference type="SUPFAM" id="SSF50249">
    <property type="entry name" value="Nucleic acid-binding proteins"/>
    <property type="match status" value="3"/>
</dbReference>
<evidence type="ECO:0000313" key="8">
    <source>
        <dbReference type="Ensembl" id="ENSCMIP00000046773.1"/>
    </source>
</evidence>
<keyword evidence="1" id="KW-0677">Repeat</keyword>
<evidence type="ECO:0000256" key="1">
    <source>
        <dbReference type="ARBA" id="ARBA00022737"/>
    </source>
</evidence>
<dbReference type="GO" id="GO:0005634">
    <property type="term" value="C:nucleus"/>
    <property type="evidence" value="ECO:0007669"/>
    <property type="project" value="TreeGrafter"/>
</dbReference>
<dbReference type="InterPro" id="IPR036315">
    <property type="entry name" value="BRCA2_hlx_sf"/>
</dbReference>
<reference evidence="8" key="4">
    <citation type="submission" date="2025-08" db="UniProtKB">
        <authorList>
            <consortium name="Ensembl"/>
        </authorList>
    </citation>
    <scope>IDENTIFICATION</scope>
</reference>
<dbReference type="SUPFAM" id="SSF81872">
    <property type="entry name" value="BRCA2 helical domain"/>
    <property type="match status" value="1"/>
</dbReference>
<dbReference type="InterPro" id="IPR015187">
    <property type="entry name" value="BRCA2_OB_1"/>
</dbReference>
<dbReference type="Proteomes" id="UP000314986">
    <property type="component" value="Unassembled WGS sequence"/>
</dbReference>
<dbReference type="SUPFAM" id="SSF81878">
    <property type="entry name" value="BRCA2 tower domain"/>
    <property type="match status" value="1"/>
</dbReference>
<proteinExistence type="predicted"/>
<dbReference type="Pfam" id="PF00634">
    <property type="entry name" value="BRCA2"/>
    <property type="match status" value="8"/>
</dbReference>
<dbReference type="GO" id="GO:0003677">
    <property type="term" value="F:DNA binding"/>
    <property type="evidence" value="ECO:0007669"/>
    <property type="project" value="UniProtKB-KW"/>
</dbReference>
<dbReference type="Ensembl" id="ENSCMIT00000047436.1">
    <property type="protein sequence ID" value="ENSCMIP00000046773.1"/>
    <property type="gene ID" value="ENSCMIG00000019219.1"/>
</dbReference>
<reference evidence="8" key="5">
    <citation type="submission" date="2025-09" db="UniProtKB">
        <authorList>
            <consortium name="Ensembl"/>
        </authorList>
    </citation>
    <scope>IDENTIFICATION</scope>
</reference>
<feature type="region of interest" description="Disordered" evidence="6">
    <location>
        <begin position="1308"/>
        <end position="1328"/>
    </location>
</feature>
<dbReference type="InterPro" id="IPR002093">
    <property type="entry name" value="BRCA2_repeat"/>
</dbReference>
<evidence type="ECO:0000313" key="9">
    <source>
        <dbReference type="Proteomes" id="UP000314986"/>
    </source>
</evidence>
<evidence type="ECO:0000256" key="3">
    <source>
        <dbReference type="ARBA" id="ARBA00023125"/>
    </source>
</evidence>
<feature type="compositionally biased region" description="Polar residues" evidence="6">
    <location>
        <begin position="1308"/>
        <end position="1319"/>
    </location>
</feature>
<dbReference type="PIRSF" id="PIRSF002397">
    <property type="entry name" value="BRCA2"/>
    <property type="match status" value="1"/>
</dbReference>
<dbReference type="InterPro" id="IPR015252">
    <property type="entry name" value="BRCA2_hlx"/>
</dbReference>
<dbReference type="GO" id="GO:0000724">
    <property type="term" value="P:double-strand break repair via homologous recombination"/>
    <property type="evidence" value="ECO:0007669"/>
    <property type="project" value="InterPro"/>
</dbReference>
<reference evidence="9" key="3">
    <citation type="journal article" date="2014" name="Nature">
        <title>Elephant shark genome provides unique insights into gnathostome evolution.</title>
        <authorList>
            <consortium name="International Elephant Shark Genome Sequencing Consortium"/>
            <person name="Venkatesh B."/>
            <person name="Lee A.P."/>
            <person name="Ravi V."/>
            <person name="Maurya A.K."/>
            <person name="Lian M.M."/>
            <person name="Swann J.B."/>
            <person name="Ohta Y."/>
            <person name="Flajnik M.F."/>
            <person name="Sutoh Y."/>
            <person name="Kasahara M."/>
            <person name="Hoon S."/>
            <person name="Gangu V."/>
            <person name="Roy S.W."/>
            <person name="Irimia M."/>
            <person name="Korzh V."/>
            <person name="Kondrychyn I."/>
            <person name="Lim Z.W."/>
            <person name="Tay B.H."/>
            <person name="Tohari S."/>
            <person name="Kong K.W."/>
            <person name="Ho S."/>
            <person name="Lorente-Galdos B."/>
            <person name="Quilez J."/>
            <person name="Marques-Bonet T."/>
            <person name="Raney B.J."/>
            <person name="Ingham P.W."/>
            <person name="Tay A."/>
            <person name="Hillier L.W."/>
            <person name="Minx P."/>
            <person name="Boehm T."/>
            <person name="Wilson R.K."/>
            <person name="Brenner S."/>
            <person name="Warren W.C."/>
        </authorList>
    </citation>
    <scope>NUCLEOTIDE SEQUENCE [LARGE SCALE GENOMIC DNA]</scope>
</reference>
<dbReference type="GO" id="GO:0006355">
    <property type="term" value="P:regulation of DNA-templated transcription"/>
    <property type="evidence" value="ECO:0007669"/>
    <property type="project" value="TreeGrafter"/>
</dbReference>
<dbReference type="InterPro" id="IPR055077">
    <property type="entry name" value="BRCA2_TR2"/>
</dbReference>
<keyword evidence="4" id="KW-0233">DNA recombination</keyword>
<evidence type="ECO:0000256" key="5">
    <source>
        <dbReference type="ARBA" id="ARBA00023204"/>
    </source>
</evidence>
<dbReference type="InterPro" id="IPR012340">
    <property type="entry name" value="NA-bd_OB-fold"/>
</dbReference>
<evidence type="ECO:0000256" key="4">
    <source>
        <dbReference type="ARBA" id="ARBA00023172"/>
    </source>
</evidence>
<dbReference type="InterPro" id="IPR015205">
    <property type="entry name" value="Tower_dom"/>
</dbReference>
<reference evidence="9" key="2">
    <citation type="journal article" date="2007" name="PLoS Biol.">
        <title>Survey sequencing and comparative analysis of the elephant shark (Callorhinchus milii) genome.</title>
        <authorList>
            <person name="Venkatesh B."/>
            <person name="Kirkness E.F."/>
            <person name="Loh Y.H."/>
            <person name="Halpern A.L."/>
            <person name="Lee A.P."/>
            <person name="Johnson J."/>
            <person name="Dandona N."/>
            <person name="Viswanathan L.D."/>
            <person name="Tay A."/>
            <person name="Venter J.C."/>
            <person name="Strausberg R.L."/>
            <person name="Brenner S."/>
        </authorList>
    </citation>
    <scope>NUCLEOTIDE SEQUENCE [LARGE SCALE GENOMIC DNA]</scope>
</reference>
<dbReference type="Pfam" id="PF09169">
    <property type="entry name" value="BRCA-2_helical"/>
    <property type="match status" value="1"/>
</dbReference>
<dbReference type="Gene3D" id="2.40.50.140">
    <property type="entry name" value="Nucleic acid-binding proteins"/>
    <property type="match status" value="4"/>
</dbReference>
<evidence type="ECO:0000259" key="7">
    <source>
        <dbReference type="SMART" id="SM01341"/>
    </source>
</evidence>
<feature type="compositionally biased region" description="Polar residues" evidence="6">
    <location>
        <begin position="1170"/>
        <end position="1192"/>
    </location>
</feature>
<organism evidence="8 9">
    <name type="scientific">Callorhinchus milii</name>
    <name type="common">Ghost shark</name>
    <dbReference type="NCBI Taxonomy" id="7868"/>
    <lineage>
        <taxon>Eukaryota</taxon>
        <taxon>Metazoa</taxon>
        <taxon>Chordata</taxon>
        <taxon>Craniata</taxon>
        <taxon>Vertebrata</taxon>
        <taxon>Chondrichthyes</taxon>
        <taxon>Holocephali</taxon>
        <taxon>Chimaeriformes</taxon>
        <taxon>Callorhinchidae</taxon>
        <taxon>Callorhinchus</taxon>
    </lineage>
</organism>
<feature type="region of interest" description="Disordered" evidence="6">
    <location>
        <begin position="1170"/>
        <end position="1196"/>
    </location>
</feature>
<evidence type="ECO:0000256" key="2">
    <source>
        <dbReference type="ARBA" id="ARBA00022763"/>
    </source>
</evidence>
<dbReference type="InterPro" id="IPR015188">
    <property type="entry name" value="BRCA2_OB_3"/>
</dbReference>
<sequence length="2293" mass="255643">MLVTLFKKLVRKLTNIVHPLICLQLIIDDIIWEHLVFVSGIKCNNSNKLQSYRVFTSGRRPEMLDSLYRAGGLDQGVWREGWSRRVTKGMVEEEGLKTGFEGHLKTFFKNFFKKLHDLYLYSTQVTPKRISESLGAKFDSDMSWSSSLATPPSLSPTHYGFCNTESKFNGFKTASEKHIKISAENLSKGKLLFKEIENMILEVINTQDTTIEHIPAQNRDTIQETESTNSSDETENKINFKVPVGVIHKSLPHVIINTQTNNTSAVISEPKLFGQDACLTASQTADVAELFSMLEDTGSQTEFTQFRKKSPIDSPSLTPIWSEWKDVDFDENFEIESSLPLNSKPCISQQRAGNRVLTEISKCLKVIKNRSESNQQIAEKIKQIKSNDCGDSFDSSNKTKPCTASLIPNSCMSDLEIDSNTDKKELVTKLNLAVLPPKMNAACTNIHGGFCTANGSKIKLSSESLKKSADIFREIDHDQGQTSSETISNRHLGYLHDSSTMENEKVAEDKLGDVTKILTSKTYHECPGNVKAALNVPICAVSATASMNSISVDSGIFIKESQVSGKKELPSPVEQVHLPDVTDTEMRGFQTASGKIVSICRASLTKAKTFFAEEDLPMNAPETFSTAVPAPHVDAQFIDNTVKNTATEQEPDKSKISGSLSSCIKQDDFAITGKVCEDPTAEPRFQVLTGYPIGFSTASGKSLQVSEELLRKCKQLFSEIEGNKDDFEKILEKDLKPELAKTKSSGENFSLDTNVSFGFNTASGKKVIVSNGAQQKAKSMLKEFDDMNDGPLGSLEYPKGKIYEKTQELVSPEANCSDRVSAVCDDFHGEANGSIINNAELNTGPSKPLSASELNSKICMLGFETAKRKEVIVEESNISVARSFLASKEERTADLTTGEKDGVASAVTFSWFFSFLIVATGESTSVDSGAMMKVRQVFDNEELLSANCYPIQQEPQLDDSVTGMKGFQTASGKIVSVCKVSLAKAKAFFAEADLSMNVPETFSTTVPPPYIGTQFIDDTIKNTTTDQNNEPDKSKISGSFSNHLNLTKQDDFAITSKVWEGTASEPPCQALTEHIGFSTASGKSVQVSEESLRECKKLFSEIEDTASTNISFGFNTASGKRVPVSNDALQKAKFKLKEFDDMNDGSLGSLEYPEGKIYEKTRALVSESSLSTADDPSLNGHPTCTKRSTINPGLSKPLPANGLNSKICMFGFQTAHGKDVLVEESNLAAARSFLASEKESTAGENVGVAGDRSSNCNADSVSVLRSHALKNDLDAHSKILENYIENEMLESAKALLEDDPFDSTSDYGVQSNVESMNQSDRSKLRMGKRLRSEEKLAKGIFCDRRKFTYNVPLKPLICDPSKGSVQMVHNLQCARDLQEMRLIKKRRQTIRPEPGSLYRTKHSGAARKSLHTAVEGMFPVSRRGGKVQMTFCANAESFCINCREFFSEELMMAGNGIQLADGEWLIPDHSGMAGKSAFHRALLDTPGVDPKLITEAWTYNHYKWIVWKLAAMETAFPKQFGSRCLTPEMLLLQLKYRYDVEIDKSRRSALRKIMERDDTSTKTLILCVSKIISMANDLPVGVIEVTDGWYGIKVILDRPLTALLQKKRLAVGQKIVVHGAELIGSQDAYTPLEAPESLMMKISANSTRRARWYAKLGFHYDPRPFPLPLSSLFGEGGMVGCVDVIIQRTYPIQWMEKKCNGVCVFRNERAEEREAQIHCEKEQRKLEALCAKIEADLQEKYKKHRMQRLNKQQIMKLQEGVELYEAIQNSLDPSSLEVTEYPLCLFITVQNYIQSFVEFRKALESAQSDSGYPKRDVSPVWKLRIVDYKGQDNNAVYMLSIWRPVAELQSLLKEGKRYRIYHLNTSCCKSRFGGVDLQLTATKKTRYQQFQPSPEVLEKLYHPRQAVVYNMLYNPSFRTFCKEIDLVGYVIYITEKAGFAPMVYLANENQDLVVVKFWASLNQLVLEDTVKLGALIIASNLQWSSDSYMNVPKLFAGELSSFSANPKEALLRETYNELKSSVQFPKIFLKDAEEKVMALLKTINTPTSLRSSRDFGIDLRTPHTPIQRTPKFIPAKSSTEVYSLSNLKKKGLSFLSRVPSPPRLSPLYNSVPQSVQKGFRPPRICITPQSSTKVKSKESSNVQTPSLSRAAISKMTEVNWIPDEELAMINTQDLCDNLVDNEINRQKIKREQTVNCKVPAVLLQNVKNDFHSDIELQNSSAAIESTNHLVASQSKRKCTEGTITLNTCEGVYQSEENVITQNHEYGGDEVQHQPGKLLLCRKKPQQRWKRKRY</sequence>
<dbReference type="InterPro" id="IPR048262">
    <property type="entry name" value="BRCA2_OB_2_dom"/>
</dbReference>
<dbReference type="CDD" id="cd04494">
    <property type="entry name" value="BRCA2DBD_OB2"/>
    <property type="match status" value="1"/>
</dbReference>
<protein>
    <recommendedName>
        <fullName evidence="7">Tower domain-containing protein</fullName>
    </recommendedName>
</protein>
<dbReference type="PANTHER" id="PTHR11289:SF0">
    <property type="entry name" value="BREAST CANCER TYPE 2 SUSCEPTIBILITY PROTEIN"/>
    <property type="match status" value="1"/>
</dbReference>
<evidence type="ECO:0000256" key="6">
    <source>
        <dbReference type="SAM" id="MobiDB-lite"/>
    </source>
</evidence>
<name>A0A4W3K637_CALMI</name>
<dbReference type="Pfam" id="PF22687">
    <property type="entry name" value="BRCA2_TR2"/>
    <property type="match status" value="1"/>
</dbReference>
<keyword evidence="2" id="KW-0227">DNA damage</keyword>
<feature type="domain" description="Tower" evidence="7">
    <location>
        <begin position="1695"/>
        <end position="1736"/>
    </location>
</feature>
<dbReference type="InterPro" id="IPR015525">
    <property type="entry name" value="BRCA2"/>
</dbReference>
<keyword evidence="5" id="KW-0234">DNA repair</keyword>
<dbReference type="PROSITE" id="PS50138">
    <property type="entry name" value="BRCA2_REPEAT"/>
    <property type="match status" value="9"/>
</dbReference>
<dbReference type="Pfam" id="PF09103">
    <property type="entry name" value="BRCA-2_OB1"/>
    <property type="match status" value="1"/>
</dbReference>
<keyword evidence="3" id="KW-0238">DNA-binding</keyword>
<dbReference type="CDD" id="cd04493">
    <property type="entry name" value="BRCA2DBD_OB1"/>
    <property type="match status" value="1"/>
</dbReference>
<dbReference type="GeneTree" id="ENSGT00390000003602"/>